<dbReference type="Gene3D" id="2.130.10.10">
    <property type="entry name" value="YVTN repeat-like/Quinoprotein amine dehydrogenase"/>
    <property type="match status" value="2"/>
</dbReference>
<dbReference type="Gene3D" id="1.10.10.60">
    <property type="entry name" value="Homeodomain-like"/>
    <property type="match status" value="1"/>
</dbReference>
<dbReference type="InterPro" id="IPR011123">
    <property type="entry name" value="Y_Y_Y"/>
</dbReference>
<feature type="domain" description="PKD" evidence="9">
    <location>
        <begin position="738"/>
        <end position="786"/>
    </location>
</feature>
<dbReference type="InterPro" id="IPR003594">
    <property type="entry name" value="HATPase_dom"/>
</dbReference>
<keyword evidence="4" id="KW-0805">Transcription regulation</keyword>
<dbReference type="InterPro" id="IPR005467">
    <property type="entry name" value="His_kinase_dom"/>
</dbReference>
<dbReference type="InterPro" id="IPR000601">
    <property type="entry name" value="PKD_dom"/>
</dbReference>
<dbReference type="InterPro" id="IPR015943">
    <property type="entry name" value="WD40/YVTN_repeat-like_dom_sf"/>
</dbReference>
<keyword evidence="7" id="KW-1133">Transmembrane helix</keyword>
<dbReference type="SMART" id="SM00387">
    <property type="entry name" value="HATPase_c"/>
    <property type="match status" value="1"/>
</dbReference>
<feature type="modified residue" description="4-aspartylphosphate" evidence="6">
    <location>
        <position position="1164"/>
    </location>
</feature>
<evidence type="ECO:0000259" key="9">
    <source>
        <dbReference type="PROSITE" id="PS50093"/>
    </source>
</evidence>
<dbReference type="PROSITE" id="PS01124">
    <property type="entry name" value="HTH_ARAC_FAMILY_2"/>
    <property type="match status" value="1"/>
</dbReference>
<dbReference type="CDD" id="cd00075">
    <property type="entry name" value="HATPase"/>
    <property type="match status" value="1"/>
</dbReference>
<dbReference type="Gene3D" id="3.40.50.2300">
    <property type="match status" value="1"/>
</dbReference>
<dbReference type="SUPFAM" id="SSF47384">
    <property type="entry name" value="Homodimeric domain of signal transducing histidine kinase"/>
    <property type="match status" value="1"/>
</dbReference>
<dbReference type="EMBL" id="JAVLVU010000001">
    <property type="protein sequence ID" value="MDT3401177.1"/>
    <property type="molecule type" value="Genomic_DNA"/>
</dbReference>
<protein>
    <recommendedName>
        <fullName evidence="2">histidine kinase</fullName>
        <ecNumber evidence="2">2.7.13.3</ecNumber>
    </recommendedName>
</protein>
<dbReference type="SUPFAM" id="SSF49299">
    <property type="entry name" value="PKD domain"/>
    <property type="match status" value="1"/>
</dbReference>
<name>A0ABU3GN21_9SPHI</name>
<keyword evidence="5" id="KW-0804">Transcription</keyword>
<dbReference type="Pfam" id="PF07495">
    <property type="entry name" value="Y_Y_Y"/>
    <property type="match status" value="1"/>
</dbReference>
<dbReference type="InterPro" id="IPR001789">
    <property type="entry name" value="Sig_transdc_resp-reg_receiver"/>
</dbReference>
<evidence type="ECO:0000313" key="13">
    <source>
        <dbReference type="Proteomes" id="UP001258315"/>
    </source>
</evidence>
<feature type="domain" description="Histidine kinase" evidence="10">
    <location>
        <begin position="854"/>
        <end position="1068"/>
    </location>
</feature>
<dbReference type="Proteomes" id="UP001258315">
    <property type="component" value="Unassembled WGS sequence"/>
</dbReference>
<dbReference type="CDD" id="cd17574">
    <property type="entry name" value="REC_OmpR"/>
    <property type="match status" value="1"/>
</dbReference>
<dbReference type="InterPro" id="IPR013783">
    <property type="entry name" value="Ig-like_fold"/>
</dbReference>
<dbReference type="PANTHER" id="PTHR43547:SF2">
    <property type="entry name" value="HYBRID SIGNAL TRANSDUCTION HISTIDINE KINASE C"/>
    <property type="match status" value="1"/>
</dbReference>
<dbReference type="SMART" id="SM00342">
    <property type="entry name" value="HTH_ARAC"/>
    <property type="match status" value="1"/>
</dbReference>
<dbReference type="InterPro" id="IPR009057">
    <property type="entry name" value="Homeodomain-like_sf"/>
</dbReference>
<keyword evidence="7" id="KW-0812">Transmembrane</keyword>
<evidence type="ECO:0000313" key="12">
    <source>
        <dbReference type="EMBL" id="MDT3401177.1"/>
    </source>
</evidence>
<dbReference type="SUPFAM" id="SSF46689">
    <property type="entry name" value="Homeodomain-like"/>
    <property type="match status" value="1"/>
</dbReference>
<sequence>MGRLWSERTCSILISTIRNIVKIALAFLIIFFPNDLKGQANKLAVEQIGIQHGLSNNEVRCIFKDHTGYLWFGTYDGLNRYDGYTFKIFRNNPNQPQSISDSWINCIGEDNVGRMWAGTRHGVNVLDPRSETFKSLTASQARDTTQVKITTNISDIKRTQDDRMLVGTDGQGLAIFDNKKSTGGEFLPLLLGSQLNYGYSVSKVSVGVSGEIFVIVKGQGLYQLDNRTLKFRLLNDEIRVATSMVQQGRIIWVGNNAGLHRYCLNEKRYDLHLNENHSELSSNRVTSILPVNKSELWIATDGGGIDILDLETGRIKVMTNGSDRFSLTSNAVYSLYMDDRGRKWIATLRGGINVIDESKNRFQNLVHDLFNANSLISDFIKSVFEDSKGNVWIGTDGGGLSIWDRRSGNFTNYRHQPHAINGLNSNFITSILEDNKGRIWIATYGGGIDRYDINSRSFIHYNGYDPTGSAKGVVMWSIFQDRHNGIWVSGLQDGLYKFSERNDRFELLKTKPANTLCFAEDSRGGIWTGTFDGIYQLGSKNDIFYPLNATVRTIHPEHEKGLWVGTEKGLMFFDSRSKKVTMHFTTDDGLSNNTVLAIEADKGGNLWLATYNGLNKFNIKSHKFNGYYRSDGLLNREYNYNASAHLRDGHLAFGGINGLTLFQPEAITPDRARPNLVITDMAINNKHFTENLDHIEFNGQRFAGVNIPFDKASLNVSFAAIEFSAQDRIKYRYQMDGWDRGWNYTKNSRTATYTHLDPGNYTLRLNCTDAEGRWVKEEIRVRVKVTPPWYFSWTAMALYFFVASAGVYWYIGNRFKQNRLKYEIGIAKAKADYQEAMQLKDKEQNERQLEFFTGIAHEFRTPLSLIINPLADFLKVNSSTETKELVTVFRNAKRLLRLVDQLLLFRKTETKIPAMAISHMDVIELCEDVLGYFEEVSKTQNLNLRFITYDDLPQVYGDRERIEIILFNLVSNAVKYTPPGGAVSLEVEEQESYIEFRVTDTGPGIPEDVGKRIFEKYFRHVENGKRAKSGFGIGLHIAQRFAQDHYGQLDFTSRENGTTFRLMLKKGFSHFEGVEVLHAKGVSSGLLTELSEGIVREEIQTNYAPENIALITDKKSVLLVDDDEELRNYLKGLLEQHYIVFRAASGEEGLVLAREKRPDLIICDVMMSGISGVEVCEQIKSTEALSYIPFILLTASTAAQMKLDGLKKGADDYIYKPFDSEILLARVSNLLHTRSNLQKYFYNAITLKTDEIAISEEYKLFLEKCIEVVESHLTDPDFNVGALCKVLGMSHSNLFRKVKSLSGYSINNFIRFIRLRKAAELLIQTDMNINEVVVETGFNDLKYFRTHFVKLFNMTPSDFMKTNRPLFKKRFNLTK</sequence>
<gene>
    <name evidence="12" type="ORF">QE417_000249</name>
</gene>
<feature type="domain" description="HTH araC/xylS-type" evidence="8">
    <location>
        <begin position="1263"/>
        <end position="1362"/>
    </location>
</feature>
<dbReference type="Pfam" id="PF00512">
    <property type="entry name" value="HisKA"/>
    <property type="match status" value="1"/>
</dbReference>
<dbReference type="Pfam" id="PF00072">
    <property type="entry name" value="Response_reg"/>
    <property type="match status" value="1"/>
</dbReference>
<evidence type="ECO:0000259" key="11">
    <source>
        <dbReference type="PROSITE" id="PS50110"/>
    </source>
</evidence>
<comment type="caution">
    <text evidence="12">The sequence shown here is derived from an EMBL/GenBank/DDBJ whole genome shotgun (WGS) entry which is preliminary data.</text>
</comment>
<keyword evidence="13" id="KW-1185">Reference proteome</keyword>
<dbReference type="CDD" id="cd00146">
    <property type="entry name" value="PKD"/>
    <property type="match status" value="1"/>
</dbReference>
<dbReference type="InterPro" id="IPR036097">
    <property type="entry name" value="HisK_dim/P_sf"/>
</dbReference>
<dbReference type="SUPFAM" id="SSF63829">
    <property type="entry name" value="Calcium-dependent phosphotriesterase"/>
    <property type="match status" value="3"/>
</dbReference>
<evidence type="ECO:0000259" key="10">
    <source>
        <dbReference type="PROSITE" id="PS50109"/>
    </source>
</evidence>
<organism evidence="12 13">
    <name type="scientific">Mucilaginibacter terrae</name>
    <dbReference type="NCBI Taxonomy" id="1955052"/>
    <lineage>
        <taxon>Bacteria</taxon>
        <taxon>Pseudomonadati</taxon>
        <taxon>Bacteroidota</taxon>
        <taxon>Sphingobacteriia</taxon>
        <taxon>Sphingobacteriales</taxon>
        <taxon>Sphingobacteriaceae</taxon>
        <taxon>Mucilaginibacter</taxon>
    </lineage>
</organism>
<dbReference type="SUPFAM" id="SSF55874">
    <property type="entry name" value="ATPase domain of HSP90 chaperone/DNA topoisomerase II/histidine kinase"/>
    <property type="match status" value="1"/>
</dbReference>
<dbReference type="PRINTS" id="PR00344">
    <property type="entry name" value="BCTRLSENSOR"/>
</dbReference>
<feature type="transmembrane region" description="Helical" evidence="7">
    <location>
        <begin position="12"/>
        <end position="32"/>
    </location>
</feature>
<dbReference type="InterPro" id="IPR035986">
    <property type="entry name" value="PKD_dom_sf"/>
</dbReference>
<dbReference type="PROSITE" id="PS50109">
    <property type="entry name" value="HIS_KIN"/>
    <property type="match status" value="1"/>
</dbReference>
<dbReference type="PANTHER" id="PTHR43547">
    <property type="entry name" value="TWO-COMPONENT HISTIDINE KINASE"/>
    <property type="match status" value="1"/>
</dbReference>
<dbReference type="SUPFAM" id="SSF52172">
    <property type="entry name" value="CheY-like"/>
    <property type="match status" value="1"/>
</dbReference>
<evidence type="ECO:0000256" key="3">
    <source>
        <dbReference type="ARBA" id="ARBA00022553"/>
    </source>
</evidence>
<dbReference type="RefSeq" id="WP_311947024.1">
    <property type="nucleotide sequence ID" value="NZ_JAVLVU010000001.1"/>
</dbReference>
<evidence type="ECO:0000256" key="4">
    <source>
        <dbReference type="ARBA" id="ARBA00023015"/>
    </source>
</evidence>
<dbReference type="EC" id="2.7.13.3" evidence="2"/>
<accession>A0ABU3GN21</accession>
<evidence type="ECO:0000256" key="6">
    <source>
        <dbReference type="PROSITE-ProRule" id="PRU00169"/>
    </source>
</evidence>
<dbReference type="CDD" id="cd00082">
    <property type="entry name" value="HisKA"/>
    <property type="match status" value="1"/>
</dbReference>
<dbReference type="PROSITE" id="PS50110">
    <property type="entry name" value="RESPONSE_REGULATORY"/>
    <property type="match status" value="1"/>
</dbReference>
<dbReference type="Gene3D" id="2.60.40.10">
    <property type="entry name" value="Immunoglobulins"/>
    <property type="match status" value="1"/>
</dbReference>
<dbReference type="Pfam" id="PF02518">
    <property type="entry name" value="HATPase_c"/>
    <property type="match status" value="1"/>
</dbReference>
<evidence type="ECO:0000256" key="2">
    <source>
        <dbReference type="ARBA" id="ARBA00012438"/>
    </source>
</evidence>
<dbReference type="InterPro" id="IPR011110">
    <property type="entry name" value="Reg_prop"/>
</dbReference>
<dbReference type="SMART" id="SM00388">
    <property type="entry name" value="HisKA"/>
    <property type="match status" value="1"/>
</dbReference>
<keyword evidence="7" id="KW-0472">Membrane</keyword>
<proteinExistence type="predicted"/>
<dbReference type="InterPro" id="IPR003661">
    <property type="entry name" value="HisK_dim/P_dom"/>
</dbReference>
<feature type="transmembrane region" description="Helical" evidence="7">
    <location>
        <begin position="789"/>
        <end position="811"/>
    </location>
</feature>
<evidence type="ECO:0000256" key="5">
    <source>
        <dbReference type="ARBA" id="ARBA00023163"/>
    </source>
</evidence>
<comment type="catalytic activity">
    <reaction evidence="1">
        <text>ATP + protein L-histidine = ADP + protein N-phospho-L-histidine.</text>
        <dbReference type="EC" id="2.7.13.3"/>
    </reaction>
</comment>
<dbReference type="Gene3D" id="1.10.287.130">
    <property type="match status" value="1"/>
</dbReference>
<evidence type="ECO:0000256" key="1">
    <source>
        <dbReference type="ARBA" id="ARBA00000085"/>
    </source>
</evidence>
<dbReference type="InterPro" id="IPR018060">
    <property type="entry name" value="HTH_AraC"/>
</dbReference>
<dbReference type="InterPro" id="IPR036890">
    <property type="entry name" value="HATPase_C_sf"/>
</dbReference>
<keyword evidence="3 6" id="KW-0597">Phosphoprotein</keyword>
<dbReference type="PROSITE" id="PS50093">
    <property type="entry name" value="PKD"/>
    <property type="match status" value="1"/>
</dbReference>
<reference evidence="13" key="1">
    <citation type="submission" date="2023-07" db="EMBL/GenBank/DDBJ databases">
        <title>Functional and genomic diversity of the sorghum phyllosphere microbiome.</title>
        <authorList>
            <person name="Shade A."/>
        </authorList>
    </citation>
    <scope>NUCLEOTIDE SEQUENCE [LARGE SCALE GENOMIC DNA]</scope>
    <source>
        <strain evidence="13">SORGH_AS_0422</strain>
    </source>
</reference>
<dbReference type="Gene3D" id="3.30.565.10">
    <property type="entry name" value="Histidine kinase-like ATPase, C-terminal domain"/>
    <property type="match status" value="1"/>
</dbReference>
<dbReference type="InterPro" id="IPR004358">
    <property type="entry name" value="Sig_transdc_His_kin-like_C"/>
</dbReference>
<dbReference type="Pfam" id="PF12833">
    <property type="entry name" value="HTH_18"/>
    <property type="match status" value="1"/>
</dbReference>
<evidence type="ECO:0000256" key="7">
    <source>
        <dbReference type="SAM" id="Phobius"/>
    </source>
</evidence>
<feature type="domain" description="Response regulatory" evidence="11">
    <location>
        <begin position="1116"/>
        <end position="1231"/>
    </location>
</feature>
<dbReference type="Pfam" id="PF07494">
    <property type="entry name" value="Reg_prop"/>
    <property type="match status" value="4"/>
</dbReference>
<evidence type="ECO:0000259" key="8">
    <source>
        <dbReference type="PROSITE" id="PS01124"/>
    </source>
</evidence>
<dbReference type="InterPro" id="IPR011006">
    <property type="entry name" value="CheY-like_superfamily"/>
</dbReference>
<dbReference type="SMART" id="SM00448">
    <property type="entry name" value="REC"/>
    <property type="match status" value="1"/>
</dbReference>